<dbReference type="PANTHER" id="PTHR46371">
    <property type="entry name" value="OS04G0464100 PROTEIN"/>
    <property type="match status" value="1"/>
</dbReference>
<accession>A0A8T1R495</accession>
<dbReference type="InterPro" id="IPR044296">
    <property type="entry name" value="HIPP46"/>
</dbReference>
<evidence type="ECO:0000313" key="2">
    <source>
        <dbReference type="Proteomes" id="UP000811609"/>
    </source>
</evidence>
<gene>
    <name evidence="1" type="ORF">CIPAW_03G195800</name>
</gene>
<evidence type="ECO:0000313" key="1">
    <source>
        <dbReference type="EMBL" id="KAG6661736.1"/>
    </source>
</evidence>
<organism evidence="1 2">
    <name type="scientific">Carya illinoinensis</name>
    <name type="common">Pecan</name>
    <dbReference type="NCBI Taxonomy" id="32201"/>
    <lineage>
        <taxon>Eukaryota</taxon>
        <taxon>Viridiplantae</taxon>
        <taxon>Streptophyta</taxon>
        <taxon>Embryophyta</taxon>
        <taxon>Tracheophyta</taxon>
        <taxon>Spermatophyta</taxon>
        <taxon>Magnoliopsida</taxon>
        <taxon>eudicotyledons</taxon>
        <taxon>Gunneridae</taxon>
        <taxon>Pentapetalae</taxon>
        <taxon>rosids</taxon>
        <taxon>fabids</taxon>
        <taxon>Fagales</taxon>
        <taxon>Juglandaceae</taxon>
        <taxon>Carya</taxon>
    </lineage>
</organism>
<comment type="caution">
    <text evidence="1">The sequence shown here is derived from an EMBL/GenBank/DDBJ whole genome shotgun (WGS) entry which is preliminary data.</text>
</comment>
<keyword evidence="2" id="KW-1185">Reference proteome</keyword>
<protein>
    <submittedName>
        <fullName evidence="1">Uncharacterized protein</fullName>
    </submittedName>
</protein>
<dbReference type="Proteomes" id="UP000811609">
    <property type="component" value="Chromosome 3"/>
</dbReference>
<reference evidence="1" key="1">
    <citation type="submission" date="2020-12" db="EMBL/GenBank/DDBJ databases">
        <title>WGS assembly of Carya illinoinensis cv. Pawnee.</title>
        <authorList>
            <person name="Platts A."/>
            <person name="Shu S."/>
            <person name="Wright S."/>
            <person name="Barry K."/>
            <person name="Edger P."/>
            <person name="Pires J.C."/>
            <person name="Schmutz J."/>
        </authorList>
    </citation>
    <scope>NUCLEOTIDE SEQUENCE</scope>
    <source>
        <tissue evidence="1">Leaf</tissue>
    </source>
</reference>
<proteinExistence type="predicted"/>
<dbReference type="EMBL" id="CM031811">
    <property type="protein sequence ID" value="KAG6661736.1"/>
    <property type="molecule type" value="Genomic_DNA"/>
</dbReference>
<name>A0A8T1R495_CARIL</name>
<dbReference type="AlphaFoldDB" id="A0A8T1R495"/>
<sequence length="75" mass="7980">MDGHKSIFCELDGQKARSKALKIAVGLSGVVSASLKGEDRDQIEVKGDGIDTVKLVSLLRKNVGRADIIKVTEDG</sequence>